<sequence length="585" mass="62249">MPALGKRDRPMLPDPSDRPPLDQLGEVDLIVLGSGAAGLTAALTGLLEGFSVAVLEVAPYFGGTTARSSGTVWVPDNALMRAAGAAPDRQAAETYLRALVGNIGPEEPWQTFLDTAPAMQSDLETRAGVLFRPYMAAADYRSDLPGAAPGGRALEPVEFDGRRLGKWFGLLAEPLKDLMVFGGMLVTRAEGARLIRADRSVSAMALGARLVARYARDRMHYPRGTRLVMGNALIARMMHGILTRGGQLYESTQTLRLIQDEAGRVTGVEGLHAGRAFALKAGVGVVLAGGGFPSDPQKRREELPAPAPEHSPATPFARGTTLDLGVAAGGRLGPSGRDNALWFPCSVRVADGGGIAVWPHIVLDRAKPGCVIVDGAGRRFANEALSYHDFCRAMISHGPTAQPSWLIAGRDFIRRYGLGPIRPRTPRLTSWIASGYLKQGRNIAELATAIGVPAETLSETVTRFDANARRGEDPDFDRGSTLYQRSNGDNTRGLANPCLGPVGDGKLFAIALWPMPLGTSRGLVASMDAEVLDTRDRVIPGLLVAGNDMHSCFSGEYPGAGAQIGPGMAFGWRAVRRLAAHRRDA</sequence>
<feature type="domain" description="FAD-dependent oxidoreductase 2 FAD-binding" evidence="6">
    <location>
        <begin position="28"/>
        <end position="562"/>
    </location>
</feature>
<dbReference type="SUPFAM" id="SSF51905">
    <property type="entry name" value="FAD/NAD(P)-binding domain"/>
    <property type="match status" value="1"/>
</dbReference>
<evidence type="ECO:0000313" key="7">
    <source>
        <dbReference type="EMBL" id="ASP23348.1"/>
    </source>
</evidence>
<name>A0A222EBA3_9RHOB</name>
<dbReference type="PANTHER" id="PTHR43400:SF10">
    <property type="entry name" value="3-OXOSTEROID 1-DEHYDROGENASE"/>
    <property type="match status" value="1"/>
</dbReference>
<keyword evidence="2" id="KW-0285">Flavoprotein</keyword>
<protein>
    <submittedName>
        <fullName evidence="7">3-oxosteroid 1-dehydrogenase</fullName>
        <ecNumber evidence="7">1.3.99.4</ecNumber>
    </submittedName>
</protein>
<dbReference type="InterPro" id="IPR050315">
    <property type="entry name" value="FAD-oxidoreductase_2"/>
</dbReference>
<proteinExistence type="predicted"/>
<accession>A0A222EBA3</accession>
<dbReference type="GO" id="GO:0047571">
    <property type="term" value="F:3-oxosteroid 1-dehydrogenase activity"/>
    <property type="evidence" value="ECO:0007669"/>
    <property type="project" value="UniProtKB-EC"/>
</dbReference>
<dbReference type="PANTHER" id="PTHR43400">
    <property type="entry name" value="FUMARATE REDUCTASE"/>
    <property type="match status" value="1"/>
</dbReference>
<keyword evidence="4 7" id="KW-0560">Oxidoreductase</keyword>
<feature type="compositionally biased region" description="Basic and acidic residues" evidence="5">
    <location>
        <begin position="1"/>
        <end position="20"/>
    </location>
</feature>
<dbReference type="EMBL" id="CP022541">
    <property type="protein sequence ID" value="ASP23348.1"/>
    <property type="molecule type" value="Genomic_DNA"/>
</dbReference>
<dbReference type="InterPro" id="IPR027477">
    <property type="entry name" value="Succ_DH/fumarate_Rdtase_cat_sf"/>
</dbReference>
<dbReference type="Pfam" id="PF00890">
    <property type="entry name" value="FAD_binding_2"/>
    <property type="match status" value="1"/>
</dbReference>
<dbReference type="Gene3D" id="3.50.50.60">
    <property type="entry name" value="FAD/NAD(P)-binding domain"/>
    <property type="match status" value="2"/>
</dbReference>
<keyword evidence="8" id="KW-1185">Reference proteome</keyword>
<dbReference type="SUPFAM" id="SSF56425">
    <property type="entry name" value="Succinate dehydrogenase/fumarate reductase flavoprotein, catalytic domain"/>
    <property type="match status" value="1"/>
</dbReference>
<dbReference type="KEGG" id="aht:ANTHELSMS3_04960"/>
<dbReference type="Proteomes" id="UP000203589">
    <property type="component" value="Plasmid pSMS3-1"/>
</dbReference>
<evidence type="ECO:0000256" key="4">
    <source>
        <dbReference type="ARBA" id="ARBA00023002"/>
    </source>
</evidence>
<keyword evidence="3" id="KW-0274">FAD</keyword>
<dbReference type="GO" id="GO:0008202">
    <property type="term" value="P:steroid metabolic process"/>
    <property type="evidence" value="ECO:0007669"/>
    <property type="project" value="UniProtKB-ARBA"/>
</dbReference>
<gene>
    <name evidence="7" type="primary">ksdD</name>
    <name evidence="7" type="ORF">ANTHELSMS3_04960</name>
</gene>
<evidence type="ECO:0000256" key="1">
    <source>
        <dbReference type="ARBA" id="ARBA00001974"/>
    </source>
</evidence>
<evidence type="ECO:0000256" key="3">
    <source>
        <dbReference type="ARBA" id="ARBA00022827"/>
    </source>
</evidence>
<keyword evidence="7" id="KW-0614">Plasmid</keyword>
<geneLocation type="plasmid" evidence="8">
    <name>psms3-1</name>
</geneLocation>
<feature type="region of interest" description="Disordered" evidence="5">
    <location>
        <begin position="1"/>
        <end position="21"/>
    </location>
</feature>
<feature type="region of interest" description="Disordered" evidence="5">
    <location>
        <begin position="292"/>
        <end position="316"/>
    </location>
</feature>
<evidence type="ECO:0000313" key="8">
    <source>
        <dbReference type="Proteomes" id="UP000203589"/>
    </source>
</evidence>
<reference evidence="7 8" key="1">
    <citation type="submission" date="2017-07" db="EMBL/GenBank/DDBJ databases">
        <title>Genome Sequence of Antarctobacter heliothermus Strain SMS3 Isolated from a culture of the Diatom Skeletonema marinoi.</title>
        <authorList>
            <person name="Topel M."/>
            <person name="Pinder M.I.M."/>
            <person name="Johansson O.N."/>
            <person name="Kourtchenko O."/>
            <person name="Godhe A."/>
            <person name="Clarke A.K."/>
        </authorList>
    </citation>
    <scope>NUCLEOTIDE SEQUENCE [LARGE SCALE GENOMIC DNA]</scope>
    <source>
        <strain evidence="7 8">SMS3</strain>
        <plasmid evidence="8">Plasmid psms3-1</plasmid>
    </source>
</reference>
<dbReference type="InterPro" id="IPR036188">
    <property type="entry name" value="FAD/NAD-bd_sf"/>
</dbReference>
<evidence type="ECO:0000256" key="2">
    <source>
        <dbReference type="ARBA" id="ARBA00022630"/>
    </source>
</evidence>
<dbReference type="EC" id="1.3.99.4" evidence="7"/>
<dbReference type="AlphaFoldDB" id="A0A222EBA3"/>
<comment type="cofactor">
    <cofactor evidence="1">
        <name>FAD</name>
        <dbReference type="ChEBI" id="CHEBI:57692"/>
    </cofactor>
</comment>
<evidence type="ECO:0000259" key="6">
    <source>
        <dbReference type="Pfam" id="PF00890"/>
    </source>
</evidence>
<organism evidence="7 8">
    <name type="scientific">Antarctobacter heliothermus</name>
    <dbReference type="NCBI Taxonomy" id="74033"/>
    <lineage>
        <taxon>Bacteria</taxon>
        <taxon>Pseudomonadati</taxon>
        <taxon>Pseudomonadota</taxon>
        <taxon>Alphaproteobacteria</taxon>
        <taxon>Rhodobacterales</taxon>
        <taxon>Roseobacteraceae</taxon>
        <taxon>Antarctobacter</taxon>
    </lineage>
</organism>
<dbReference type="InterPro" id="IPR003953">
    <property type="entry name" value="FAD-dep_OxRdtase_2_FAD-bd"/>
</dbReference>
<evidence type="ECO:0000256" key="5">
    <source>
        <dbReference type="SAM" id="MobiDB-lite"/>
    </source>
</evidence>